<feature type="compositionally biased region" description="Low complexity" evidence="12">
    <location>
        <begin position="242"/>
        <end position="251"/>
    </location>
</feature>
<feature type="compositionally biased region" description="Polar residues" evidence="12">
    <location>
        <begin position="761"/>
        <end position="771"/>
    </location>
</feature>
<evidence type="ECO:0000256" key="10">
    <source>
        <dbReference type="ARBA" id="ARBA00047886"/>
    </source>
</evidence>
<dbReference type="GO" id="GO:0005975">
    <property type="term" value="P:carbohydrate metabolic process"/>
    <property type="evidence" value="ECO:0007669"/>
    <property type="project" value="InterPro"/>
</dbReference>
<comment type="catalytic activity">
    <reaction evidence="10">
        <text>ergosterol + UDP-alpha-D-glucose = ergosteryl 3-beta-D-glucoside + UDP + H(+)</text>
        <dbReference type="Rhea" id="RHEA:61836"/>
        <dbReference type="ChEBI" id="CHEBI:15378"/>
        <dbReference type="ChEBI" id="CHEBI:16933"/>
        <dbReference type="ChEBI" id="CHEBI:52973"/>
        <dbReference type="ChEBI" id="CHEBI:58223"/>
        <dbReference type="ChEBI" id="CHEBI:58885"/>
    </reaction>
    <physiologicalReaction direction="left-to-right" evidence="10">
        <dbReference type="Rhea" id="RHEA:61837"/>
    </physiologicalReaction>
</comment>
<dbReference type="CDD" id="cd13216">
    <property type="entry name" value="PH-GRAM2_AGT26"/>
    <property type="match status" value="1"/>
</dbReference>
<dbReference type="InterPro" id="IPR048066">
    <property type="entry name" value="ATG26_PH_GRAM1"/>
</dbReference>
<evidence type="ECO:0000256" key="1">
    <source>
        <dbReference type="ARBA" id="ARBA00004170"/>
    </source>
</evidence>
<feature type="region of interest" description="Disordered" evidence="12">
    <location>
        <begin position="376"/>
        <end position="435"/>
    </location>
</feature>
<evidence type="ECO:0000256" key="7">
    <source>
        <dbReference type="ARBA" id="ARBA00022679"/>
    </source>
</evidence>
<dbReference type="InterPro" id="IPR048065">
    <property type="entry name" value="ATG26_PH_GRAM2"/>
</dbReference>
<evidence type="ECO:0000256" key="6">
    <source>
        <dbReference type="ARBA" id="ARBA00022676"/>
    </source>
</evidence>
<dbReference type="InterPro" id="IPR004276">
    <property type="entry name" value="GlycoTrans_28_N"/>
</dbReference>
<comment type="subcellular location">
    <subcellularLocation>
        <location evidence="2">Cytoplasm</location>
    </subcellularLocation>
    <subcellularLocation>
        <location evidence="1">Membrane</location>
        <topology evidence="1">Peripheral membrane protein</topology>
    </subcellularLocation>
</comment>
<comment type="similarity">
    <text evidence="3">Belongs to the glycosyltransferase 28 family.</text>
</comment>
<reference evidence="14 15" key="1">
    <citation type="submission" date="2019-12" db="EMBL/GenBank/DDBJ databases">
        <authorList>
            <person name="Floudas D."/>
            <person name="Bentzer J."/>
            <person name="Ahren D."/>
            <person name="Johansson T."/>
            <person name="Persson P."/>
            <person name="Tunlid A."/>
        </authorList>
    </citation>
    <scope>NUCLEOTIDE SEQUENCE [LARGE SCALE GENOMIC DNA]</scope>
    <source>
        <strain evidence="14 15">CBS 102.39</strain>
    </source>
</reference>
<feature type="domain" description="PH" evidence="13">
    <location>
        <begin position="510"/>
        <end position="602"/>
    </location>
</feature>
<feature type="region of interest" description="Disordered" evidence="12">
    <location>
        <begin position="754"/>
        <end position="819"/>
    </location>
</feature>
<dbReference type="Gene3D" id="2.30.29.30">
    <property type="entry name" value="Pleckstrin-homology domain (PH domain)/Phosphotyrosine-binding domain (PTB)"/>
    <property type="match status" value="2"/>
</dbReference>
<evidence type="ECO:0000259" key="13">
    <source>
        <dbReference type="PROSITE" id="PS50003"/>
    </source>
</evidence>
<evidence type="ECO:0000313" key="15">
    <source>
        <dbReference type="Proteomes" id="UP000521872"/>
    </source>
</evidence>
<keyword evidence="15" id="KW-1185">Reference proteome</keyword>
<keyword evidence="5" id="KW-0963">Cytoplasm</keyword>
<dbReference type="Gene3D" id="3.40.50.2000">
    <property type="entry name" value="Glycogen Phosphorylase B"/>
    <property type="match status" value="2"/>
</dbReference>
<feature type="region of interest" description="Disordered" evidence="12">
    <location>
        <begin position="674"/>
        <end position="727"/>
    </location>
</feature>
<evidence type="ECO:0000256" key="9">
    <source>
        <dbReference type="ARBA" id="ARBA00029843"/>
    </source>
</evidence>
<dbReference type="InterPro" id="IPR010610">
    <property type="entry name" value="EryCIII-like_C"/>
</dbReference>
<feature type="compositionally biased region" description="Basic and acidic residues" evidence="12">
    <location>
        <begin position="277"/>
        <end position="290"/>
    </location>
</feature>
<feature type="compositionally biased region" description="Low complexity" evidence="12">
    <location>
        <begin position="703"/>
        <end position="716"/>
    </location>
</feature>
<evidence type="ECO:0000256" key="3">
    <source>
        <dbReference type="ARBA" id="ARBA00006962"/>
    </source>
</evidence>
<evidence type="ECO:0000256" key="8">
    <source>
        <dbReference type="ARBA" id="ARBA00023136"/>
    </source>
</evidence>
<comment type="catalytic activity">
    <reaction evidence="11">
        <text>a sterol + UDP-alpha-D-glucose = a sterol 3-beta-D-glucoside + UDP + H(+)</text>
        <dbReference type="Rhea" id="RHEA:22724"/>
        <dbReference type="ChEBI" id="CHEBI:15378"/>
        <dbReference type="ChEBI" id="CHEBI:15889"/>
        <dbReference type="ChEBI" id="CHEBI:37424"/>
        <dbReference type="ChEBI" id="CHEBI:58223"/>
        <dbReference type="ChEBI" id="CHEBI:58885"/>
        <dbReference type="EC" id="2.4.1.173"/>
    </reaction>
    <physiologicalReaction direction="left-to-right" evidence="11">
        <dbReference type="Rhea" id="RHEA:22725"/>
    </physiologicalReaction>
</comment>
<sequence>MFNRHHQAGESSPCQEQSVSSRYYYIDRLLVDRVNGRIDDTGLLYEHSPYTCTDQQQQASYGRENARQEERKIIFRDAPERNSAVIQESSEMTNVSNANAAQIVPNRIIQYAALDESPKYFESRNEEESREHKETYERREAIHRAFVPWKRKRNSPLQPYTRKVKPKGHSWLNVIKQVKYVNADYRGAPSLALGHYILPPSTNMTPTPPPAPHPHQDSISSSQSRVKRLSSAVEKTVDKLSRSVSGASPSSPSSPSPSPSRRVFSISRRAKTQSVPADKDDKPARTKQTAEDSPFIRPPSPPIRPSIHTPFQGDGSMRAGTQTLIQALQALPWMTSDNEEDGPMEHMSTDSDSEEEVRPQLKHLSSSIHAIHRPLARSQRLTMSSSTKPRYTRNEIDEETPDELSPEEEDIENDFEETPRPGDDVQSQADQTRVSGYLKDPFEAMRERTGSMATVRFHRRARLAEKLKEVFDLEDIKEVTAGWFFVLSLKNIPSYSLLVNRDALLAPADQILKSGSLNKKAQRTKRWIKHWFVLKNDALSWYQSSSDPYFPHGIVDLRYAISCEPSGERGIRVRTHSKTVVLSADSVPSREEWVKAIRKVIFKAQNMGDSVKIAIPYSAIIDVERSNAMDFSETIEVKTVDKDDNFAVDSYFFAYFHNLPDALDQIRDAVRTYRSSNSQVDDGPAPTLVDTTSSRSPMTPERTGSTVTTSTAESTSKPSGFRLSSLFRPFSDTSSSRGASMPAINDLQSDDYTHVSRKHNSSSFIPVTTSPKPMKAELPEKTHEMSESPTLHATQSLPSPEHTYPPSTSTSRIYPDSSLNRETVNNSSWAVGVPSWLKAPRKVFSGSSVTTESSAAFSPVKEVYSSSAVSSPGPVSQMSGLGDLAFSVLETPDMLPDQETAEKFRTAFAYDEKETLLGYFPGYIYRLLPVFGKLYISKNYFCFKSSGALAARTRMTLPLKDILACEKSKASRFGHHGLIVIIKGHEELFFEFNAEDKRDAFVSLIERQMEDVKRRLDSEESITPSAGERDALILEEFETRHSSNGEIDPAPPTDGMADSLPAVMFTSASSTFLTFKPSKSLHFTFLTIGSRGDVQPYIALSKGLMADGHRCRIATHGEFKEWIESHGIEFGYVGGDPAELMRICIENGTFTVSFLKEGLLKFRGWLDDLLKTSWEACQGTDVLVESPSAMGGYHIAEALAIPYFRAFTMTWTRTRAYPHAFAVPERKMGGSYNYMSYVMFDQVFWRAQAGQINRWRRNLLHLGPTNLDKMEPHKIPFLYNFSPHVVPPPLDWPEWIRVTGYWFLDDAEVSAQKWNPPDSLIQFIENARKTGHKLVYIGFGSIVVPDPKAMTHSVIEAVLRSGVHAILSKGWSDRLQAKSSEAAEPEEPLPPEIYPISSVPHDWLFQRIDAACHHGGAGTTGASLRGKFILMLVIQAGIPTVIRPFFGDQFFWADRVEALGVGTGVRKLTTSNLADALSAATSDAKQIARAKLVGEQIRAEDGVATAIESIYRDMEYARSLIKRHPPDEQEEHEGSIAEDSTRSTLRNQNQSSTSPGSPSGYSSVGSARGAPSEDWSVISDQDDRRSSIDSRLSTS</sequence>
<comment type="caution">
    <text evidence="14">The sequence shown here is derived from an EMBL/GenBank/DDBJ whole genome shotgun (WGS) entry which is preliminary data.</text>
</comment>
<gene>
    <name evidence="14" type="ORF">D9613_002046</name>
</gene>
<name>A0A8H4VUW2_9AGAR</name>
<feature type="compositionally biased region" description="Basic and acidic residues" evidence="12">
    <location>
        <begin position="1524"/>
        <end position="1541"/>
    </location>
</feature>
<dbReference type="Pfam" id="PF06722">
    <property type="entry name" value="EryCIII-like_C"/>
    <property type="match status" value="1"/>
</dbReference>
<feature type="region of interest" description="Disordered" evidence="12">
    <location>
        <begin position="1523"/>
        <end position="1595"/>
    </location>
</feature>
<dbReference type="InterPro" id="IPR004182">
    <property type="entry name" value="GRAM"/>
</dbReference>
<dbReference type="FunFam" id="3.40.50.2000:FF:000009">
    <property type="entry name" value="Sterol 3-beta-glucosyltransferase UGT80A2"/>
    <property type="match status" value="1"/>
</dbReference>
<evidence type="ECO:0000256" key="4">
    <source>
        <dbReference type="ARBA" id="ARBA00012650"/>
    </source>
</evidence>
<keyword evidence="8" id="KW-0472">Membrane</keyword>
<feature type="compositionally biased region" description="Acidic residues" evidence="12">
    <location>
        <begin position="396"/>
        <end position="416"/>
    </location>
</feature>
<dbReference type="EMBL" id="JAACJL010000001">
    <property type="protein sequence ID" value="KAF4623443.1"/>
    <property type="molecule type" value="Genomic_DNA"/>
</dbReference>
<evidence type="ECO:0000256" key="2">
    <source>
        <dbReference type="ARBA" id="ARBA00004496"/>
    </source>
</evidence>
<dbReference type="CDD" id="cd13215">
    <property type="entry name" value="PH-GRAM1_AGT26"/>
    <property type="match status" value="1"/>
</dbReference>
<dbReference type="EC" id="2.4.1.173" evidence="4"/>
<feature type="compositionally biased region" description="Polar residues" evidence="12">
    <location>
        <begin position="787"/>
        <end position="798"/>
    </location>
</feature>
<dbReference type="PANTHER" id="PTHR48050">
    <property type="entry name" value="STEROL 3-BETA-GLUCOSYLTRANSFERASE"/>
    <property type="match status" value="1"/>
</dbReference>
<protein>
    <recommendedName>
        <fullName evidence="4">sterol 3beta-glucosyltransferase</fullName>
        <ecNumber evidence="4">2.4.1.173</ecNumber>
    </recommendedName>
    <alternativeName>
        <fullName evidence="9">Autophagy-related protein 26</fullName>
    </alternativeName>
</protein>
<proteinExistence type="inferred from homology"/>
<evidence type="ECO:0000256" key="5">
    <source>
        <dbReference type="ARBA" id="ARBA00022490"/>
    </source>
</evidence>
<feature type="compositionally biased region" description="Polar residues" evidence="12">
    <location>
        <begin position="805"/>
        <end position="819"/>
    </location>
</feature>
<dbReference type="GO" id="GO:0016020">
    <property type="term" value="C:membrane"/>
    <property type="evidence" value="ECO:0007669"/>
    <property type="project" value="UniProtKB-SubCell"/>
</dbReference>
<dbReference type="FunFam" id="3.40.50.2000:FF:000029">
    <property type="entry name" value="Sterol 3-beta-glucosyltransferase"/>
    <property type="match status" value="1"/>
</dbReference>
<evidence type="ECO:0000256" key="12">
    <source>
        <dbReference type="SAM" id="MobiDB-lite"/>
    </source>
</evidence>
<feature type="compositionally biased region" description="Polar residues" evidence="12">
    <location>
        <begin position="425"/>
        <end position="434"/>
    </location>
</feature>
<dbReference type="SUPFAM" id="SSF50729">
    <property type="entry name" value="PH domain-like"/>
    <property type="match status" value="1"/>
</dbReference>
<evidence type="ECO:0000256" key="11">
    <source>
        <dbReference type="ARBA" id="ARBA00049453"/>
    </source>
</evidence>
<evidence type="ECO:0000313" key="14">
    <source>
        <dbReference type="EMBL" id="KAF4623443.1"/>
    </source>
</evidence>
<dbReference type="GO" id="GO:0005737">
    <property type="term" value="C:cytoplasm"/>
    <property type="evidence" value="ECO:0007669"/>
    <property type="project" value="UniProtKB-SubCell"/>
</dbReference>
<dbReference type="Pfam" id="PF02893">
    <property type="entry name" value="GRAM"/>
    <property type="match status" value="1"/>
</dbReference>
<dbReference type="GO" id="GO:0016906">
    <property type="term" value="F:sterol 3-beta-glucosyltransferase activity"/>
    <property type="evidence" value="ECO:0007669"/>
    <property type="project" value="UniProtKB-EC"/>
</dbReference>
<accession>A0A8H4VUW2</accession>
<dbReference type="Pfam" id="PF00169">
    <property type="entry name" value="PH"/>
    <property type="match status" value="1"/>
</dbReference>
<dbReference type="InterPro" id="IPR011993">
    <property type="entry name" value="PH-like_dom_sf"/>
</dbReference>
<keyword evidence="7" id="KW-0808">Transferase</keyword>
<dbReference type="PANTHER" id="PTHR48050:SF25">
    <property type="entry name" value="STEROL 3-BETA-GLUCOSYLTRANSFERASE"/>
    <property type="match status" value="1"/>
</dbReference>
<dbReference type="GO" id="GO:0016125">
    <property type="term" value="P:sterol metabolic process"/>
    <property type="evidence" value="ECO:0007669"/>
    <property type="project" value="TreeGrafter"/>
</dbReference>
<dbReference type="CDD" id="cd03784">
    <property type="entry name" value="GT1_Gtf-like"/>
    <property type="match status" value="1"/>
</dbReference>
<organism evidence="14 15">
    <name type="scientific">Agrocybe pediades</name>
    <dbReference type="NCBI Taxonomy" id="84607"/>
    <lineage>
        <taxon>Eukaryota</taxon>
        <taxon>Fungi</taxon>
        <taxon>Dikarya</taxon>
        <taxon>Basidiomycota</taxon>
        <taxon>Agaricomycotina</taxon>
        <taxon>Agaricomycetes</taxon>
        <taxon>Agaricomycetidae</taxon>
        <taxon>Agaricales</taxon>
        <taxon>Agaricineae</taxon>
        <taxon>Strophariaceae</taxon>
        <taxon>Agrocybe</taxon>
    </lineage>
</organism>
<keyword evidence="6" id="KW-0328">Glycosyltransferase</keyword>
<dbReference type="InterPro" id="IPR050426">
    <property type="entry name" value="Glycosyltransferase_28"/>
</dbReference>
<dbReference type="Pfam" id="PF03033">
    <property type="entry name" value="Glyco_transf_28"/>
    <property type="match status" value="1"/>
</dbReference>
<dbReference type="Proteomes" id="UP000521872">
    <property type="component" value="Unassembled WGS sequence"/>
</dbReference>
<dbReference type="InterPro" id="IPR002213">
    <property type="entry name" value="UDP_glucos_trans"/>
</dbReference>
<dbReference type="FunFam" id="2.30.29.30:FF:000303">
    <property type="entry name" value="Sterol 3-beta-glucosyltransferase"/>
    <property type="match status" value="1"/>
</dbReference>
<dbReference type="SUPFAM" id="SSF53756">
    <property type="entry name" value="UDP-Glycosyltransferase/glycogen phosphorylase"/>
    <property type="match status" value="1"/>
</dbReference>
<dbReference type="InterPro" id="IPR001849">
    <property type="entry name" value="PH_domain"/>
</dbReference>
<dbReference type="PROSITE" id="PS50003">
    <property type="entry name" value="PH_DOMAIN"/>
    <property type="match status" value="1"/>
</dbReference>
<dbReference type="SMART" id="SM00233">
    <property type="entry name" value="PH"/>
    <property type="match status" value="1"/>
</dbReference>
<feature type="compositionally biased region" description="Polar residues" evidence="12">
    <location>
        <begin position="379"/>
        <end position="389"/>
    </location>
</feature>
<feature type="compositionally biased region" description="Low complexity" evidence="12">
    <location>
        <begin position="1551"/>
        <end position="1566"/>
    </location>
</feature>
<feature type="compositionally biased region" description="Basic and acidic residues" evidence="12">
    <location>
        <begin position="774"/>
        <end position="786"/>
    </location>
</feature>
<dbReference type="SMART" id="SM00568">
    <property type="entry name" value="GRAM"/>
    <property type="match status" value="1"/>
</dbReference>
<feature type="region of interest" description="Disordered" evidence="12">
    <location>
        <begin position="201"/>
        <end position="312"/>
    </location>
</feature>